<dbReference type="InterPro" id="IPR029787">
    <property type="entry name" value="Nucleotide_cyclase"/>
</dbReference>
<sequence length="591" mass="67755">MLRTPLLKQDRPIESSLGPARVILISLFVWLCMIVSSMSFASAPIALEGDAILIDQLPSDVTGYWQECQHASTTPMQDSLSCDRSAQPQTDVNSTNAYRLQSLQLRFILDESIKSLYPGIIIEEIQGADELYLNGELINSTGSFPPRYENASYYSRFYFLPPEKLLFNKPNTLRLLTYSSENDNQHQYLTMTFRSFEDILARSFKKDLMLSFVAALLFMICILQLYYFLRIPGSYDALGLAGFSFLSAMFIFLNHHFVIKMGFDTNSLLRWKCVAFIFAQLALNFYLFHTYELKKHILNRSIFAFYLIFGISVLIWPSIYHLPEFYHWSKLTAFIPPLVIIGLTLFVKRSVVSKPQIFLLVSLSIYLIFLSLDVTRYSWIGLLEYRENTTLIIALVGLSVTAALVSTEKYWEYFKGATYDHLTGTLLKTSFIRRLSEEMQRCRRSDFCLLVAVIDVDQFKVINQNYGHDVGDKALVILSATLTRALRQFDLICRLKDDEFCVAATLPNGENNQAFLLRLHEEINAAAITLENNEKLSLKATTGAVIYDAKRHEAPEMLLLDAEHSVTEAKMKQRGSIHWFDTENPPLQFIF</sequence>
<accession>A0A316FFS8</accession>
<dbReference type="SUPFAM" id="SSF55073">
    <property type="entry name" value="Nucleotide cyclase"/>
    <property type="match status" value="1"/>
</dbReference>
<organism evidence="5 6">
    <name type="scientific">Pleionea mediterranea</name>
    <dbReference type="NCBI Taxonomy" id="523701"/>
    <lineage>
        <taxon>Bacteria</taxon>
        <taxon>Pseudomonadati</taxon>
        <taxon>Pseudomonadota</taxon>
        <taxon>Gammaproteobacteria</taxon>
        <taxon>Oceanospirillales</taxon>
        <taxon>Pleioneaceae</taxon>
        <taxon>Pleionea</taxon>
    </lineage>
</organism>
<feature type="transmembrane region" description="Helical" evidence="3">
    <location>
        <begin position="301"/>
        <end position="319"/>
    </location>
</feature>
<dbReference type="NCBIfam" id="TIGR00254">
    <property type="entry name" value="GGDEF"/>
    <property type="match status" value="1"/>
</dbReference>
<dbReference type="InterPro" id="IPR043128">
    <property type="entry name" value="Rev_trsase/Diguanyl_cyclase"/>
</dbReference>
<dbReference type="CDD" id="cd01949">
    <property type="entry name" value="GGDEF"/>
    <property type="match status" value="1"/>
</dbReference>
<comment type="catalytic activity">
    <reaction evidence="2">
        <text>2 GTP = 3',3'-c-di-GMP + 2 diphosphate</text>
        <dbReference type="Rhea" id="RHEA:24898"/>
        <dbReference type="ChEBI" id="CHEBI:33019"/>
        <dbReference type="ChEBI" id="CHEBI:37565"/>
        <dbReference type="ChEBI" id="CHEBI:58805"/>
        <dbReference type="EC" id="2.7.7.65"/>
    </reaction>
</comment>
<dbReference type="PANTHER" id="PTHR45138:SF9">
    <property type="entry name" value="DIGUANYLATE CYCLASE DGCM-RELATED"/>
    <property type="match status" value="1"/>
</dbReference>
<protein>
    <recommendedName>
        <fullName evidence="1">diguanylate cyclase</fullName>
        <ecNumber evidence="1">2.7.7.65</ecNumber>
    </recommendedName>
</protein>
<reference evidence="5 6" key="1">
    <citation type="submission" date="2018-05" db="EMBL/GenBank/DDBJ databases">
        <title>Genomic Encyclopedia of Type Strains, Phase IV (KMG-IV): sequencing the most valuable type-strain genomes for metagenomic binning, comparative biology and taxonomic classification.</title>
        <authorList>
            <person name="Goeker M."/>
        </authorList>
    </citation>
    <scope>NUCLEOTIDE SEQUENCE [LARGE SCALE GENOMIC DNA]</scope>
    <source>
        <strain evidence="5 6">DSM 25350</strain>
    </source>
</reference>
<dbReference type="Gene3D" id="3.30.70.270">
    <property type="match status" value="1"/>
</dbReference>
<dbReference type="InterPro" id="IPR050469">
    <property type="entry name" value="Diguanylate_Cyclase"/>
</dbReference>
<dbReference type="EC" id="2.7.7.65" evidence="1"/>
<evidence type="ECO:0000313" key="5">
    <source>
        <dbReference type="EMBL" id="PWK47279.1"/>
    </source>
</evidence>
<feature type="transmembrane region" description="Helical" evidence="3">
    <location>
        <begin position="238"/>
        <end position="257"/>
    </location>
</feature>
<feature type="transmembrane region" description="Helical" evidence="3">
    <location>
        <begin position="269"/>
        <end position="289"/>
    </location>
</feature>
<dbReference type="GO" id="GO:0052621">
    <property type="term" value="F:diguanylate cyclase activity"/>
    <property type="evidence" value="ECO:0007669"/>
    <property type="project" value="UniProtKB-EC"/>
</dbReference>
<keyword evidence="3" id="KW-0812">Transmembrane</keyword>
<dbReference type="InterPro" id="IPR000160">
    <property type="entry name" value="GGDEF_dom"/>
</dbReference>
<evidence type="ECO:0000256" key="2">
    <source>
        <dbReference type="ARBA" id="ARBA00034247"/>
    </source>
</evidence>
<dbReference type="Pfam" id="PF00990">
    <property type="entry name" value="GGDEF"/>
    <property type="match status" value="1"/>
</dbReference>
<feature type="transmembrane region" description="Helical" evidence="3">
    <location>
        <begin position="325"/>
        <end position="346"/>
    </location>
</feature>
<dbReference type="OrthoDB" id="6189758at2"/>
<comment type="caution">
    <text evidence="5">The sequence shown here is derived from an EMBL/GenBank/DDBJ whole genome shotgun (WGS) entry which is preliminary data.</text>
</comment>
<feature type="transmembrane region" description="Helical" evidence="3">
    <location>
        <begin position="208"/>
        <end position="229"/>
    </location>
</feature>
<dbReference type="EMBL" id="QGGU01000011">
    <property type="protein sequence ID" value="PWK47279.1"/>
    <property type="molecule type" value="Genomic_DNA"/>
</dbReference>
<feature type="domain" description="GGDEF" evidence="4">
    <location>
        <begin position="447"/>
        <end position="582"/>
    </location>
</feature>
<keyword evidence="6" id="KW-1185">Reference proteome</keyword>
<evidence type="ECO:0000256" key="1">
    <source>
        <dbReference type="ARBA" id="ARBA00012528"/>
    </source>
</evidence>
<dbReference type="PANTHER" id="PTHR45138">
    <property type="entry name" value="REGULATORY COMPONENTS OF SENSORY TRANSDUCTION SYSTEM"/>
    <property type="match status" value="1"/>
</dbReference>
<dbReference type="SMART" id="SM00267">
    <property type="entry name" value="GGDEF"/>
    <property type="match status" value="1"/>
</dbReference>
<evidence type="ECO:0000259" key="4">
    <source>
        <dbReference type="PROSITE" id="PS50887"/>
    </source>
</evidence>
<dbReference type="AlphaFoldDB" id="A0A316FFS8"/>
<gene>
    <name evidence="5" type="ORF">C8D97_11124</name>
</gene>
<proteinExistence type="predicted"/>
<keyword evidence="3" id="KW-1133">Transmembrane helix</keyword>
<dbReference type="Proteomes" id="UP000245790">
    <property type="component" value="Unassembled WGS sequence"/>
</dbReference>
<evidence type="ECO:0000256" key="3">
    <source>
        <dbReference type="SAM" id="Phobius"/>
    </source>
</evidence>
<name>A0A316FFS8_9GAMM</name>
<feature type="transmembrane region" description="Helical" evidence="3">
    <location>
        <begin position="358"/>
        <end position="379"/>
    </location>
</feature>
<feature type="transmembrane region" description="Helical" evidence="3">
    <location>
        <begin position="391"/>
        <end position="407"/>
    </location>
</feature>
<evidence type="ECO:0000313" key="6">
    <source>
        <dbReference type="Proteomes" id="UP000245790"/>
    </source>
</evidence>
<dbReference type="PROSITE" id="PS50887">
    <property type="entry name" value="GGDEF"/>
    <property type="match status" value="1"/>
</dbReference>
<keyword evidence="3" id="KW-0472">Membrane</keyword>
<feature type="transmembrane region" description="Helical" evidence="3">
    <location>
        <begin position="21"/>
        <end position="47"/>
    </location>
</feature>